<dbReference type="OrthoDB" id="9807558at2"/>
<dbReference type="GO" id="GO:0045892">
    <property type="term" value="P:negative regulation of DNA-templated transcription"/>
    <property type="evidence" value="ECO:0007669"/>
    <property type="project" value="TreeGrafter"/>
</dbReference>
<feature type="region of interest" description="Disordered" evidence="4">
    <location>
        <begin position="1"/>
        <end position="24"/>
    </location>
</feature>
<dbReference type="PROSITE" id="PS51078">
    <property type="entry name" value="ICLR_ED"/>
    <property type="match status" value="1"/>
</dbReference>
<evidence type="ECO:0000256" key="1">
    <source>
        <dbReference type="ARBA" id="ARBA00023015"/>
    </source>
</evidence>
<dbReference type="SMART" id="SM00346">
    <property type="entry name" value="HTH_ICLR"/>
    <property type="match status" value="1"/>
</dbReference>
<dbReference type="PANTHER" id="PTHR30136">
    <property type="entry name" value="HELIX-TURN-HELIX TRANSCRIPTIONAL REGULATOR, ICLR FAMILY"/>
    <property type="match status" value="1"/>
</dbReference>
<keyword evidence="3" id="KW-0804">Transcription</keyword>
<name>A0A3L7AQ65_9HYPH</name>
<evidence type="ECO:0000259" key="6">
    <source>
        <dbReference type="PROSITE" id="PS51078"/>
    </source>
</evidence>
<feature type="domain" description="IclR-ED" evidence="6">
    <location>
        <begin position="111"/>
        <end position="295"/>
    </location>
</feature>
<dbReference type="InterPro" id="IPR050707">
    <property type="entry name" value="HTH_MetabolicPath_Reg"/>
</dbReference>
<dbReference type="InterPro" id="IPR014757">
    <property type="entry name" value="Tscrpt_reg_IclR_C"/>
</dbReference>
<reference evidence="7 8" key="1">
    <citation type="submission" date="2018-10" db="EMBL/GenBank/DDBJ databases">
        <title>Xanthobacter tagetidis genome sequencing and assembly.</title>
        <authorList>
            <person name="Maclea K.S."/>
            <person name="Goen A.E."/>
            <person name="Fatima S.A."/>
        </authorList>
    </citation>
    <scope>NUCLEOTIDE SEQUENCE [LARGE SCALE GENOMIC DNA]</scope>
    <source>
        <strain evidence="7 8">ATCC 700314</strain>
    </source>
</reference>
<evidence type="ECO:0000256" key="2">
    <source>
        <dbReference type="ARBA" id="ARBA00023125"/>
    </source>
</evidence>
<dbReference type="Gene3D" id="3.30.450.40">
    <property type="match status" value="1"/>
</dbReference>
<dbReference type="InterPro" id="IPR029016">
    <property type="entry name" value="GAF-like_dom_sf"/>
</dbReference>
<dbReference type="EMBL" id="RCTF01000001">
    <property type="protein sequence ID" value="RLP81592.1"/>
    <property type="molecule type" value="Genomic_DNA"/>
</dbReference>
<gene>
    <name evidence="7" type="ORF">D9R14_00890</name>
</gene>
<feature type="domain" description="HTH iclR-type" evidence="5">
    <location>
        <begin position="47"/>
        <end position="110"/>
    </location>
</feature>
<evidence type="ECO:0000256" key="4">
    <source>
        <dbReference type="SAM" id="MobiDB-lite"/>
    </source>
</evidence>
<dbReference type="GO" id="GO:0003700">
    <property type="term" value="F:DNA-binding transcription factor activity"/>
    <property type="evidence" value="ECO:0007669"/>
    <property type="project" value="TreeGrafter"/>
</dbReference>
<evidence type="ECO:0000259" key="5">
    <source>
        <dbReference type="PROSITE" id="PS51077"/>
    </source>
</evidence>
<dbReference type="InterPro" id="IPR036390">
    <property type="entry name" value="WH_DNA-bd_sf"/>
</dbReference>
<dbReference type="SUPFAM" id="SSF55781">
    <property type="entry name" value="GAF domain-like"/>
    <property type="match status" value="1"/>
</dbReference>
<dbReference type="Pfam" id="PF01614">
    <property type="entry name" value="IclR_C"/>
    <property type="match status" value="1"/>
</dbReference>
<dbReference type="RefSeq" id="WP_121621407.1">
    <property type="nucleotide sequence ID" value="NZ_JACIIW010000004.1"/>
</dbReference>
<feature type="region of interest" description="Disordered" evidence="4">
    <location>
        <begin position="295"/>
        <end position="318"/>
    </location>
</feature>
<keyword evidence="8" id="KW-1185">Reference proteome</keyword>
<dbReference type="SUPFAM" id="SSF46785">
    <property type="entry name" value="Winged helix' DNA-binding domain"/>
    <property type="match status" value="1"/>
</dbReference>
<keyword evidence="2" id="KW-0238">DNA-binding</keyword>
<keyword evidence="1" id="KW-0805">Transcription regulation</keyword>
<dbReference type="Proteomes" id="UP000269692">
    <property type="component" value="Unassembled WGS sequence"/>
</dbReference>
<dbReference type="Pfam" id="PF09339">
    <property type="entry name" value="HTH_IclR"/>
    <property type="match status" value="1"/>
</dbReference>
<dbReference type="PANTHER" id="PTHR30136:SF39">
    <property type="entry name" value="TRANSCRIPTIONAL REGULATORY PROTEIN"/>
    <property type="match status" value="1"/>
</dbReference>
<organism evidence="7 8">
    <name type="scientific">Xanthobacter tagetidis</name>
    <dbReference type="NCBI Taxonomy" id="60216"/>
    <lineage>
        <taxon>Bacteria</taxon>
        <taxon>Pseudomonadati</taxon>
        <taxon>Pseudomonadota</taxon>
        <taxon>Alphaproteobacteria</taxon>
        <taxon>Hyphomicrobiales</taxon>
        <taxon>Xanthobacteraceae</taxon>
        <taxon>Xanthobacter</taxon>
    </lineage>
</organism>
<protein>
    <submittedName>
        <fullName evidence="7">IclR family transcriptional regulator</fullName>
    </submittedName>
</protein>
<dbReference type="PROSITE" id="PS51077">
    <property type="entry name" value="HTH_ICLR"/>
    <property type="match status" value="1"/>
</dbReference>
<sequence length="318" mass="32678">MRTGRAKGRAGQSKAAKGAAVKPSVAKPAIAASAAPRAADEPAAGGTQAIERAIAVLLLVGRAGPDGGRLSDIVERSGLPKPTVRRVLLALVRAGLVDQDEASRRYHIGPEAYVLGTLASARFGIHTLSLGALARIARESGDCAFLTVPRDIFGVCLHREEGTFPIRTHVLQAGDRHPLGVGAGSLAILAALPDPEVERILAANGDALAAHYPGYAPERLRQGVSAARRLGYALNPGLYVSGSWGIGVVVRDAEGRPAGALSIAAIDTRLTPERQPELAALLLREAHALEVALGAAAKSRGPARPAGSARVPAKEGAA</sequence>
<feature type="compositionally biased region" description="Low complexity" evidence="4">
    <location>
        <begin position="14"/>
        <end position="24"/>
    </location>
</feature>
<evidence type="ECO:0000313" key="8">
    <source>
        <dbReference type="Proteomes" id="UP000269692"/>
    </source>
</evidence>
<dbReference type="Gene3D" id="1.10.10.10">
    <property type="entry name" value="Winged helix-like DNA-binding domain superfamily/Winged helix DNA-binding domain"/>
    <property type="match status" value="1"/>
</dbReference>
<dbReference type="AlphaFoldDB" id="A0A3L7AQ65"/>
<dbReference type="InterPro" id="IPR005471">
    <property type="entry name" value="Tscrpt_reg_IclR_N"/>
</dbReference>
<dbReference type="GO" id="GO:0003677">
    <property type="term" value="F:DNA binding"/>
    <property type="evidence" value="ECO:0007669"/>
    <property type="project" value="UniProtKB-KW"/>
</dbReference>
<accession>A0A3L7AQ65</accession>
<proteinExistence type="predicted"/>
<evidence type="ECO:0000313" key="7">
    <source>
        <dbReference type="EMBL" id="RLP81592.1"/>
    </source>
</evidence>
<evidence type="ECO:0000256" key="3">
    <source>
        <dbReference type="ARBA" id="ARBA00023163"/>
    </source>
</evidence>
<comment type="caution">
    <text evidence="7">The sequence shown here is derived from an EMBL/GenBank/DDBJ whole genome shotgun (WGS) entry which is preliminary data.</text>
</comment>
<dbReference type="InterPro" id="IPR036388">
    <property type="entry name" value="WH-like_DNA-bd_sf"/>
</dbReference>